<accession>A0A345P771</accession>
<reference evidence="1 2" key="1">
    <citation type="submission" date="2018-07" db="EMBL/GenBank/DDBJ databases">
        <title>Genome sequencing of Moraxellaceae gen. HYN0046.</title>
        <authorList>
            <person name="Kim M."/>
            <person name="Yi H."/>
        </authorList>
    </citation>
    <scope>NUCLEOTIDE SEQUENCE [LARGE SCALE GENOMIC DNA]</scope>
    <source>
        <strain evidence="1 2">HYN0046</strain>
    </source>
</reference>
<name>A0A345P771_9GAMM</name>
<dbReference type="Proteomes" id="UP000253940">
    <property type="component" value="Chromosome"/>
</dbReference>
<evidence type="ECO:0000313" key="1">
    <source>
        <dbReference type="EMBL" id="AXI03130.1"/>
    </source>
</evidence>
<evidence type="ECO:0000313" key="2">
    <source>
        <dbReference type="Proteomes" id="UP000253940"/>
    </source>
</evidence>
<dbReference type="EMBL" id="CP031222">
    <property type="protein sequence ID" value="AXI03130.1"/>
    <property type="molecule type" value="Genomic_DNA"/>
</dbReference>
<keyword evidence="2" id="KW-1185">Reference proteome</keyword>
<sequence length="77" mass="8624">MRMISFTIKGSCHDTEKKQSVGAGFNGSFYIKDHTNGLGFKIDSFNLHQISGIIYRIYGDNSFTITIKMTGRDLVSL</sequence>
<dbReference type="KEGG" id="mbah:HYN46_09935"/>
<gene>
    <name evidence="1" type="ORF">HYN46_09935</name>
</gene>
<dbReference type="AlphaFoldDB" id="A0A345P771"/>
<protein>
    <submittedName>
        <fullName evidence="1">Uncharacterized protein</fullName>
    </submittedName>
</protein>
<organism evidence="1 2">
    <name type="scientific">Aquirhabdus parva</name>
    <dbReference type="NCBI Taxonomy" id="2283318"/>
    <lineage>
        <taxon>Bacteria</taxon>
        <taxon>Pseudomonadati</taxon>
        <taxon>Pseudomonadota</taxon>
        <taxon>Gammaproteobacteria</taxon>
        <taxon>Moraxellales</taxon>
        <taxon>Moraxellaceae</taxon>
        <taxon>Aquirhabdus</taxon>
    </lineage>
</organism>
<proteinExistence type="predicted"/>